<dbReference type="InterPro" id="IPR006073">
    <property type="entry name" value="GTP-bd"/>
</dbReference>
<proteinExistence type="inferred from homology"/>
<dbReference type="InterPro" id="IPR027368">
    <property type="entry name" value="MnmE_dom2"/>
</dbReference>
<dbReference type="RefSeq" id="XP_011396400.1">
    <property type="nucleotide sequence ID" value="XM_011398098.1"/>
</dbReference>
<dbReference type="NCBIfam" id="TIGR00231">
    <property type="entry name" value="small_GTP"/>
    <property type="match status" value="1"/>
</dbReference>
<dbReference type="InterPro" id="IPR025867">
    <property type="entry name" value="MnmE_helical"/>
</dbReference>
<dbReference type="GO" id="GO:0030488">
    <property type="term" value="P:tRNA methylation"/>
    <property type="evidence" value="ECO:0007669"/>
    <property type="project" value="TreeGrafter"/>
</dbReference>
<keyword evidence="3" id="KW-0547">Nucleotide-binding</keyword>
<dbReference type="eggNOG" id="KOG1191">
    <property type="taxonomic scope" value="Eukaryota"/>
</dbReference>
<dbReference type="Gene3D" id="3.30.1360.120">
    <property type="entry name" value="Probable tRNA modification gtpase trme, domain 1"/>
    <property type="match status" value="1"/>
</dbReference>
<dbReference type="PROSITE" id="PS51709">
    <property type="entry name" value="G_TRME"/>
    <property type="match status" value="1"/>
</dbReference>
<evidence type="ECO:0000256" key="2">
    <source>
        <dbReference type="ARBA" id="ARBA00022694"/>
    </source>
</evidence>
<dbReference type="SUPFAM" id="SSF116878">
    <property type="entry name" value="TrmE connector domain"/>
    <property type="match status" value="1"/>
</dbReference>
<dbReference type="Pfam" id="PF10396">
    <property type="entry name" value="TrmE_N"/>
    <property type="match status" value="1"/>
</dbReference>
<dbReference type="Proteomes" id="UP000028924">
    <property type="component" value="Unassembled WGS sequence"/>
</dbReference>
<evidence type="ECO:0000256" key="1">
    <source>
        <dbReference type="ARBA" id="ARBA00011043"/>
    </source>
</evidence>
<dbReference type="GO" id="GO:0003924">
    <property type="term" value="F:GTPase activity"/>
    <property type="evidence" value="ECO:0007669"/>
    <property type="project" value="InterPro"/>
</dbReference>
<dbReference type="Gene3D" id="3.40.50.300">
    <property type="entry name" value="P-loop containing nucleotide triphosphate hydrolases"/>
    <property type="match status" value="1"/>
</dbReference>
<sequence>MAPALVRLPAPRLLHLVEVVDPASGQLLDKALVTRFSGPRSYTGEDCVEFHLHGGPSVVRSVLAALGSLPGLRPAEPGEFTRRAFEAGKLDLTEVEGLADLLAAGTQAQHRQALLHATGAVRRRYEGWRARLLTALAAVEAVIDFGEDEGIADEVAAGVLPDMRALRAELAGFLGGGQRGQLVRDGVRVALVGPPNAGKSSLLNALAGRDAAIVSPFPGTTRDVMELELELGGQRVILADCAGIRETEDPVEAEGVRRARATLATAHIVIQLRDAQAVWASDDAAATQAGDLGGDSTPGELSEAQLTLSVWNKADLLAEGQGPRGQGFGMPADLAPRDRGPPSTAPLLISCETGEGLDDLTQLLGRAVEDILAQGGDPEAAALVTRARHAAALSRCVAALERYEGVWAALELAAEELRGATRALGAISGVVDTEEVLDSVFSEFCIGK</sequence>
<evidence type="ECO:0000313" key="8">
    <source>
        <dbReference type="Proteomes" id="UP000028924"/>
    </source>
</evidence>
<evidence type="ECO:0000256" key="4">
    <source>
        <dbReference type="ARBA" id="ARBA00023134"/>
    </source>
</evidence>
<dbReference type="GeneID" id="23615800"/>
<feature type="region of interest" description="Disordered" evidence="5">
    <location>
        <begin position="321"/>
        <end position="340"/>
    </location>
</feature>
<dbReference type="InterPro" id="IPR031168">
    <property type="entry name" value="G_TrmE"/>
</dbReference>
<name>A0A087SCS3_AUXPR</name>
<dbReference type="CDD" id="cd14858">
    <property type="entry name" value="TrmE_N"/>
    <property type="match status" value="1"/>
</dbReference>
<dbReference type="InterPro" id="IPR005225">
    <property type="entry name" value="Small_GTP-bd"/>
</dbReference>
<dbReference type="Gene3D" id="1.20.120.430">
    <property type="entry name" value="tRNA modification GTPase MnmE domain 2"/>
    <property type="match status" value="1"/>
</dbReference>
<comment type="similarity">
    <text evidence="1">Belongs to the TRAFAC class TrmE-Era-EngA-EngB-Septin-like GTPase superfamily. TrmE GTPase family.</text>
</comment>
<dbReference type="HAMAP" id="MF_00379">
    <property type="entry name" value="GTPase_MnmE"/>
    <property type="match status" value="1"/>
</dbReference>
<dbReference type="SUPFAM" id="SSF52540">
    <property type="entry name" value="P-loop containing nucleoside triphosphate hydrolases"/>
    <property type="match status" value="1"/>
</dbReference>
<dbReference type="InterPro" id="IPR018948">
    <property type="entry name" value="GTP-bd_TrmE_N"/>
</dbReference>
<dbReference type="AlphaFoldDB" id="A0A087SCS3"/>
<dbReference type="EMBL" id="KL662094">
    <property type="protein sequence ID" value="KFM23527.1"/>
    <property type="molecule type" value="Genomic_DNA"/>
</dbReference>
<reference evidence="7 8" key="1">
    <citation type="journal article" date="2014" name="BMC Genomics">
        <title>Oil accumulation mechanisms of the oleaginous microalga Chlorella protothecoides revealed through its genome, transcriptomes, and proteomes.</title>
        <authorList>
            <person name="Gao C."/>
            <person name="Wang Y."/>
            <person name="Shen Y."/>
            <person name="Yan D."/>
            <person name="He X."/>
            <person name="Dai J."/>
            <person name="Wu Q."/>
        </authorList>
    </citation>
    <scope>NUCLEOTIDE SEQUENCE [LARGE SCALE GENOMIC DNA]</scope>
    <source>
        <strain evidence="7 8">0710</strain>
    </source>
</reference>
<accession>A0A087SCS3</accession>
<dbReference type="GO" id="GO:0005525">
    <property type="term" value="F:GTP binding"/>
    <property type="evidence" value="ECO:0007669"/>
    <property type="project" value="UniProtKB-KW"/>
</dbReference>
<keyword evidence="8" id="KW-1185">Reference proteome</keyword>
<gene>
    <name evidence="7" type="ORF">F751_4409</name>
</gene>
<dbReference type="PANTHER" id="PTHR42714:SF2">
    <property type="entry name" value="TRNA MODIFICATION GTPASE GTPBP3, MITOCHONDRIAL"/>
    <property type="match status" value="1"/>
</dbReference>
<dbReference type="NCBIfam" id="NF003661">
    <property type="entry name" value="PRK05291.1-3"/>
    <property type="match status" value="1"/>
</dbReference>
<evidence type="ECO:0000313" key="7">
    <source>
        <dbReference type="EMBL" id="KFM23527.1"/>
    </source>
</evidence>
<dbReference type="InterPro" id="IPR027266">
    <property type="entry name" value="TrmE/GcvT-like"/>
</dbReference>
<dbReference type="PANTHER" id="PTHR42714">
    <property type="entry name" value="TRNA MODIFICATION GTPASE GTPBP3"/>
    <property type="match status" value="1"/>
</dbReference>
<dbReference type="STRING" id="3075.A0A087SCS3"/>
<evidence type="ECO:0000259" key="6">
    <source>
        <dbReference type="PROSITE" id="PS51709"/>
    </source>
</evidence>
<keyword evidence="2" id="KW-0819">tRNA processing</keyword>
<dbReference type="GO" id="GO:0005737">
    <property type="term" value="C:cytoplasm"/>
    <property type="evidence" value="ECO:0007669"/>
    <property type="project" value="TreeGrafter"/>
</dbReference>
<dbReference type="InterPro" id="IPR004520">
    <property type="entry name" value="GTPase_MnmE"/>
</dbReference>
<dbReference type="OrthoDB" id="188276at2759"/>
<protein>
    <submittedName>
        <fullName evidence="7">tRNA modification GTPase GTPBP3, mitochondrial</fullName>
    </submittedName>
</protein>
<feature type="domain" description="TrmE-type G" evidence="6">
    <location>
        <begin position="186"/>
        <end position="369"/>
    </location>
</feature>
<keyword evidence="4" id="KW-0342">GTP-binding</keyword>
<dbReference type="InterPro" id="IPR027417">
    <property type="entry name" value="P-loop_NTPase"/>
</dbReference>
<dbReference type="KEGG" id="apro:F751_4409"/>
<dbReference type="Pfam" id="PF12631">
    <property type="entry name" value="MnmE_helical"/>
    <property type="match status" value="1"/>
</dbReference>
<evidence type="ECO:0000256" key="5">
    <source>
        <dbReference type="SAM" id="MobiDB-lite"/>
    </source>
</evidence>
<evidence type="ECO:0000256" key="3">
    <source>
        <dbReference type="ARBA" id="ARBA00022741"/>
    </source>
</evidence>
<dbReference type="GO" id="GO:0002098">
    <property type="term" value="P:tRNA wobble uridine modification"/>
    <property type="evidence" value="ECO:0007669"/>
    <property type="project" value="TreeGrafter"/>
</dbReference>
<organism evidence="7 8">
    <name type="scientific">Auxenochlorella protothecoides</name>
    <name type="common">Green microalga</name>
    <name type="synonym">Chlorella protothecoides</name>
    <dbReference type="NCBI Taxonomy" id="3075"/>
    <lineage>
        <taxon>Eukaryota</taxon>
        <taxon>Viridiplantae</taxon>
        <taxon>Chlorophyta</taxon>
        <taxon>core chlorophytes</taxon>
        <taxon>Trebouxiophyceae</taxon>
        <taxon>Chlorellales</taxon>
        <taxon>Chlorellaceae</taxon>
        <taxon>Auxenochlorella</taxon>
    </lineage>
</organism>
<dbReference type="CDD" id="cd04164">
    <property type="entry name" value="trmE"/>
    <property type="match status" value="1"/>
</dbReference>
<dbReference type="Pfam" id="PF01926">
    <property type="entry name" value="MMR_HSR1"/>
    <property type="match status" value="1"/>
</dbReference>